<dbReference type="Gene3D" id="2.40.160.60">
    <property type="entry name" value="Outer membrane protein transport protein (OMPP1/FadL/TodX)"/>
    <property type="match status" value="1"/>
</dbReference>
<evidence type="ECO:0000256" key="2">
    <source>
        <dbReference type="ARBA" id="ARBA00008163"/>
    </source>
</evidence>
<dbReference type="PANTHER" id="PTHR35093">
    <property type="entry name" value="OUTER MEMBRANE PROTEIN NMB0088-RELATED"/>
    <property type="match status" value="1"/>
</dbReference>
<evidence type="ECO:0000256" key="6">
    <source>
        <dbReference type="ARBA" id="ARBA00023136"/>
    </source>
</evidence>
<accession>A0A9D1M2R9</accession>
<keyword evidence="3" id="KW-1134">Transmembrane beta strand</keyword>
<evidence type="ECO:0000313" key="10">
    <source>
        <dbReference type="Proteomes" id="UP000824107"/>
    </source>
</evidence>
<evidence type="ECO:0000256" key="5">
    <source>
        <dbReference type="ARBA" id="ARBA00022729"/>
    </source>
</evidence>
<dbReference type="GO" id="GO:0009279">
    <property type="term" value="C:cell outer membrane"/>
    <property type="evidence" value="ECO:0007669"/>
    <property type="project" value="UniProtKB-SubCell"/>
</dbReference>
<dbReference type="PANTHER" id="PTHR35093:SF8">
    <property type="entry name" value="OUTER MEMBRANE PROTEIN NMB0088-RELATED"/>
    <property type="match status" value="1"/>
</dbReference>
<evidence type="ECO:0000256" key="8">
    <source>
        <dbReference type="SAM" id="SignalP"/>
    </source>
</evidence>
<proteinExistence type="inferred from homology"/>
<dbReference type="Proteomes" id="UP000824107">
    <property type="component" value="Unassembled WGS sequence"/>
</dbReference>
<dbReference type="Pfam" id="PF03349">
    <property type="entry name" value="Toluene_X"/>
    <property type="match status" value="1"/>
</dbReference>
<feature type="chain" id="PRO_5039526230" evidence="8">
    <location>
        <begin position="22"/>
        <end position="425"/>
    </location>
</feature>
<comment type="caution">
    <text evidence="9">The sequence shown here is derived from an EMBL/GenBank/DDBJ whole genome shotgun (WGS) entry which is preliminary data.</text>
</comment>
<comment type="similarity">
    <text evidence="2">Belongs to the OmpP1/FadL family.</text>
</comment>
<dbReference type="AlphaFoldDB" id="A0A9D1M2R9"/>
<evidence type="ECO:0000256" key="4">
    <source>
        <dbReference type="ARBA" id="ARBA00022692"/>
    </source>
</evidence>
<name>A0A9D1M2R9_9PROT</name>
<dbReference type="InterPro" id="IPR005017">
    <property type="entry name" value="OMPP1/FadL/TodX"/>
</dbReference>
<reference evidence="9" key="2">
    <citation type="journal article" date="2021" name="PeerJ">
        <title>Extensive microbial diversity within the chicken gut microbiome revealed by metagenomics and culture.</title>
        <authorList>
            <person name="Gilroy R."/>
            <person name="Ravi A."/>
            <person name="Getino M."/>
            <person name="Pursley I."/>
            <person name="Horton D.L."/>
            <person name="Alikhan N.F."/>
            <person name="Baker D."/>
            <person name="Gharbi K."/>
            <person name="Hall N."/>
            <person name="Watson M."/>
            <person name="Adriaenssens E.M."/>
            <person name="Foster-Nyarko E."/>
            <person name="Jarju S."/>
            <person name="Secka A."/>
            <person name="Antonio M."/>
            <person name="Oren A."/>
            <person name="Chaudhuri R.R."/>
            <person name="La Ragione R."/>
            <person name="Hildebrand F."/>
            <person name="Pallen M.J."/>
        </authorList>
    </citation>
    <scope>NUCLEOTIDE SEQUENCE</scope>
    <source>
        <strain evidence="9">ChiW3-316</strain>
    </source>
</reference>
<evidence type="ECO:0000256" key="7">
    <source>
        <dbReference type="ARBA" id="ARBA00023237"/>
    </source>
</evidence>
<protein>
    <submittedName>
        <fullName evidence="9">Outer membrane protein transport protein</fullName>
    </submittedName>
</protein>
<comment type="subcellular location">
    <subcellularLocation>
        <location evidence="1">Cell outer membrane</location>
        <topology evidence="1">Multi-pass membrane protein</topology>
    </subcellularLocation>
</comment>
<evidence type="ECO:0000256" key="3">
    <source>
        <dbReference type="ARBA" id="ARBA00022452"/>
    </source>
</evidence>
<organism evidence="9 10">
    <name type="scientific">Candidatus Scatocola faecipullorum</name>
    <dbReference type="NCBI Taxonomy" id="2840917"/>
    <lineage>
        <taxon>Bacteria</taxon>
        <taxon>Pseudomonadati</taxon>
        <taxon>Pseudomonadota</taxon>
        <taxon>Alphaproteobacteria</taxon>
        <taxon>Rhodospirillales</taxon>
        <taxon>Rhodospirillaceae</taxon>
        <taxon>Rhodospirillaceae incertae sedis</taxon>
        <taxon>Candidatus Scatocola</taxon>
    </lineage>
</organism>
<dbReference type="EMBL" id="DVNC01000009">
    <property type="protein sequence ID" value="HIU52604.1"/>
    <property type="molecule type" value="Genomic_DNA"/>
</dbReference>
<evidence type="ECO:0000313" key="9">
    <source>
        <dbReference type="EMBL" id="HIU52604.1"/>
    </source>
</evidence>
<dbReference type="GO" id="GO:0015483">
    <property type="term" value="F:long-chain fatty acid transporting porin activity"/>
    <property type="evidence" value="ECO:0007669"/>
    <property type="project" value="TreeGrafter"/>
</dbReference>
<evidence type="ECO:0000256" key="1">
    <source>
        <dbReference type="ARBA" id="ARBA00004571"/>
    </source>
</evidence>
<keyword evidence="4" id="KW-0812">Transmembrane</keyword>
<keyword evidence="6" id="KW-0472">Membrane</keyword>
<reference evidence="9" key="1">
    <citation type="submission" date="2020-10" db="EMBL/GenBank/DDBJ databases">
        <authorList>
            <person name="Gilroy R."/>
        </authorList>
    </citation>
    <scope>NUCLEOTIDE SEQUENCE</scope>
    <source>
        <strain evidence="9">ChiW3-316</strain>
    </source>
</reference>
<keyword evidence="7" id="KW-0998">Cell outer membrane</keyword>
<feature type="signal peptide" evidence="8">
    <location>
        <begin position="1"/>
        <end position="21"/>
    </location>
</feature>
<dbReference type="SUPFAM" id="SSF56935">
    <property type="entry name" value="Porins"/>
    <property type="match status" value="1"/>
</dbReference>
<gene>
    <name evidence="9" type="ORF">IAD20_00815</name>
</gene>
<sequence length="425" mass="46990">MKKLMTLTALGTLLVYSDALASGFNLKEQSAAAMGNAFAGATAGAEDISYSFFNPAGLTRHGGTKVSFSGTWIAPRSKAKRAIAHIPGEPGEEISGYTGDIVHAAVAPNFYASHQINSKWTAGVSLNVPYGMVTKYNDDWAGRFHGTLSKVTTVTLTPMLAYRPYCKLSLGAGLQLQYIKARLRNSTLVKNPATGGIIPGVEDRASLEGDTFDIGYTLGALYEYSDQTRFGIGYRSQVKHKLKGDIKFEGLMLPANQDISARITTPANLTIGAYHDINDKWSVMAEFGRTYWSSFDTLDIYGENNGKMSTTEERWKDTTFYAIGASYQYNDQWKFRVGFAVDQSAVGQEYRTPRIPDSDRLWYSSGIEYKYNDDWTFNLGYTYIRADKGKVKLLGYHDGDNARGSLQADYENDIHILGFGASYNF</sequence>
<keyword evidence="5 8" id="KW-0732">Signal</keyword>